<dbReference type="PANTHER" id="PTHR35368">
    <property type="entry name" value="HYDROPEROXIDE REDUCTASE"/>
    <property type="match status" value="1"/>
</dbReference>
<dbReference type="InterPro" id="IPR052924">
    <property type="entry name" value="OsmC/Ohr_hydroprdx_reductase"/>
</dbReference>
<dbReference type="Proteomes" id="UP000185221">
    <property type="component" value="Unassembled WGS sequence"/>
</dbReference>
<dbReference type="OrthoDB" id="1433018at2"/>
<name>A0A1N6D954_9BACT</name>
<dbReference type="Pfam" id="PF02566">
    <property type="entry name" value="OsmC"/>
    <property type="match status" value="1"/>
</dbReference>
<dbReference type="STRING" id="226505.SAMN05444394_0520"/>
<gene>
    <name evidence="1" type="ORF">SAMN05444394_0520</name>
</gene>
<evidence type="ECO:0000313" key="2">
    <source>
        <dbReference type="Proteomes" id="UP000185221"/>
    </source>
</evidence>
<dbReference type="AlphaFoldDB" id="A0A1N6D954"/>
<dbReference type="InterPro" id="IPR003718">
    <property type="entry name" value="OsmC/Ohr_fam"/>
</dbReference>
<dbReference type="SUPFAM" id="SSF82784">
    <property type="entry name" value="OsmC-like"/>
    <property type="match status" value="1"/>
</dbReference>
<dbReference type="PANTHER" id="PTHR35368:SF1">
    <property type="entry name" value="HYDROPEROXIDE REDUCTASE"/>
    <property type="match status" value="1"/>
</dbReference>
<organism evidence="1 2">
    <name type="scientific">Algoriphagus halophilus</name>
    <dbReference type="NCBI Taxonomy" id="226505"/>
    <lineage>
        <taxon>Bacteria</taxon>
        <taxon>Pseudomonadati</taxon>
        <taxon>Bacteroidota</taxon>
        <taxon>Cytophagia</taxon>
        <taxon>Cytophagales</taxon>
        <taxon>Cyclobacteriaceae</taxon>
        <taxon>Algoriphagus</taxon>
    </lineage>
</organism>
<keyword evidence="2" id="KW-1185">Reference proteome</keyword>
<dbReference type="RefSeq" id="WP_074223267.1">
    <property type="nucleotide sequence ID" value="NZ_FSRC01000001.1"/>
</dbReference>
<dbReference type="InterPro" id="IPR036102">
    <property type="entry name" value="OsmC/Ohrsf"/>
</dbReference>
<dbReference type="Gene3D" id="3.30.300.20">
    <property type="match status" value="1"/>
</dbReference>
<evidence type="ECO:0000313" key="1">
    <source>
        <dbReference type="EMBL" id="SIN67315.1"/>
    </source>
</evidence>
<proteinExistence type="predicted"/>
<accession>A0A1N6D954</accession>
<reference evidence="2" key="1">
    <citation type="submission" date="2016-11" db="EMBL/GenBank/DDBJ databases">
        <authorList>
            <person name="Varghese N."/>
            <person name="Submissions S."/>
        </authorList>
    </citation>
    <scope>NUCLEOTIDE SEQUENCE [LARGE SCALE GENOMIC DNA]</scope>
    <source>
        <strain evidence="2">DSM 15292</strain>
    </source>
</reference>
<protein>
    <submittedName>
        <fullName evidence="1">Uncharacterized OsmC-related protein</fullName>
    </submittedName>
</protein>
<dbReference type="InterPro" id="IPR015946">
    <property type="entry name" value="KH_dom-like_a/b"/>
</dbReference>
<dbReference type="EMBL" id="FSRC01000001">
    <property type="protein sequence ID" value="SIN67315.1"/>
    <property type="molecule type" value="Genomic_DNA"/>
</dbReference>
<sequence>METLAKTVNGFDQEAIAGVVAALQNNPEIGNFELRATNQWIDGAHNRSYVQDFYGAGQEDTSRTVPFIYDNDEPPVLLGTNKGANPGEVLLHGLLGCMTTAMVLLAAARGIKIGAVSSRVEGDIDIKGFLGMAPHGVKGFQQIRVTFDIEGVDEAQKQELLTLAKQSPLYNSLIHPMDVQVALKE</sequence>